<proteinExistence type="inferred from homology"/>
<name>A0AA41QPK4_9HYPH</name>
<accession>A0AA41QPK4</accession>
<dbReference type="PANTHER" id="PTHR22807">
    <property type="entry name" value="NOP2 YEAST -RELATED NOL1/NOP2/FMU SUN DOMAIN-CONTAINING"/>
    <property type="match status" value="1"/>
</dbReference>
<comment type="caution">
    <text evidence="8">The sequence shown here is derived from an EMBL/GenBank/DDBJ whole genome shotgun (WGS) entry which is preliminary data.</text>
</comment>
<dbReference type="GO" id="GO:0003723">
    <property type="term" value="F:RNA binding"/>
    <property type="evidence" value="ECO:0007669"/>
    <property type="project" value="UniProtKB-UniRule"/>
</dbReference>
<dbReference type="Proteomes" id="UP001156140">
    <property type="component" value="Unassembled WGS sequence"/>
</dbReference>
<reference evidence="8" key="1">
    <citation type="submission" date="2022-03" db="EMBL/GenBank/DDBJ databases">
        <title>The complete genome sequence of a Methyloterrigena soli.</title>
        <authorList>
            <person name="Zi Z."/>
        </authorList>
    </citation>
    <scope>NUCLEOTIDE SEQUENCE</scope>
    <source>
        <strain evidence="8">M48</strain>
    </source>
</reference>
<dbReference type="PANTHER" id="PTHR22807:SF61">
    <property type="entry name" value="NOL1_NOP2_SUN FAMILY PROTEIN _ ANTITERMINATION NUSB DOMAIN-CONTAINING PROTEIN"/>
    <property type="match status" value="1"/>
</dbReference>
<dbReference type="Gene3D" id="1.10.940.10">
    <property type="entry name" value="NusB-like"/>
    <property type="match status" value="1"/>
</dbReference>
<feature type="binding site" evidence="6">
    <location>
        <begin position="246"/>
        <end position="252"/>
    </location>
    <ligand>
        <name>S-adenosyl-L-methionine</name>
        <dbReference type="ChEBI" id="CHEBI:59789"/>
    </ligand>
</feature>
<feature type="active site" description="Nucleophile" evidence="6">
    <location>
        <position position="362"/>
    </location>
</feature>
<feature type="binding site" evidence="6">
    <location>
        <position position="267"/>
    </location>
    <ligand>
        <name>S-adenosyl-L-methionine</name>
        <dbReference type="ChEBI" id="CHEBI:59789"/>
    </ligand>
</feature>
<dbReference type="SUPFAM" id="SSF53335">
    <property type="entry name" value="S-adenosyl-L-methionine-dependent methyltransferases"/>
    <property type="match status" value="1"/>
</dbReference>
<dbReference type="RefSeq" id="WP_281736473.1">
    <property type="nucleotide sequence ID" value="NZ_JAKETQ010000002.1"/>
</dbReference>
<keyword evidence="5 6" id="KW-0694">RNA-binding</keyword>
<dbReference type="InterPro" id="IPR006027">
    <property type="entry name" value="NusB_RsmB_TIM44"/>
</dbReference>
<protein>
    <submittedName>
        <fullName evidence="8">MFS transporter</fullName>
    </submittedName>
</protein>
<feature type="domain" description="SAM-dependent MTase RsmB/NOP-type" evidence="7">
    <location>
        <begin position="137"/>
        <end position="433"/>
    </location>
</feature>
<comment type="similarity">
    <text evidence="1 6">Belongs to the class I-like SAM-binding methyltransferase superfamily. RsmB/NOP family.</text>
</comment>
<evidence type="ECO:0000256" key="3">
    <source>
        <dbReference type="ARBA" id="ARBA00022679"/>
    </source>
</evidence>
<evidence type="ECO:0000256" key="5">
    <source>
        <dbReference type="ARBA" id="ARBA00022884"/>
    </source>
</evidence>
<dbReference type="Pfam" id="PF01029">
    <property type="entry name" value="NusB"/>
    <property type="match status" value="1"/>
</dbReference>
<dbReference type="InterPro" id="IPR023267">
    <property type="entry name" value="RCMT"/>
</dbReference>
<keyword evidence="2 6" id="KW-0489">Methyltransferase</keyword>
<evidence type="ECO:0000256" key="1">
    <source>
        <dbReference type="ARBA" id="ARBA00007494"/>
    </source>
</evidence>
<feature type="binding site" evidence="6">
    <location>
        <position position="309"/>
    </location>
    <ligand>
        <name>S-adenosyl-L-methionine</name>
        <dbReference type="ChEBI" id="CHEBI:59789"/>
    </ligand>
</feature>
<dbReference type="PRINTS" id="PR02008">
    <property type="entry name" value="RCMTFAMILY"/>
</dbReference>
<dbReference type="InterPro" id="IPR029063">
    <property type="entry name" value="SAM-dependent_MTases_sf"/>
</dbReference>
<dbReference type="AlphaFoldDB" id="A0AA41QPK4"/>
<evidence type="ECO:0000256" key="2">
    <source>
        <dbReference type="ARBA" id="ARBA00022603"/>
    </source>
</evidence>
<dbReference type="GO" id="GO:0006355">
    <property type="term" value="P:regulation of DNA-templated transcription"/>
    <property type="evidence" value="ECO:0007669"/>
    <property type="project" value="InterPro"/>
</dbReference>
<keyword evidence="3 6" id="KW-0808">Transferase</keyword>
<dbReference type="InterPro" id="IPR018314">
    <property type="entry name" value="RsmB/NOL1/NOP2-like_CS"/>
</dbReference>
<gene>
    <name evidence="8" type="ORF">ML536_15540</name>
</gene>
<evidence type="ECO:0000259" key="7">
    <source>
        <dbReference type="PROSITE" id="PS51686"/>
    </source>
</evidence>
<evidence type="ECO:0000313" key="9">
    <source>
        <dbReference type="Proteomes" id="UP001156140"/>
    </source>
</evidence>
<dbReference type="PROSITE" id="PS01153">
    <property type="entry name" value="NOL1_NOP2_SUN"/>
    <property type="match status" value="1"/>
</dbReference>
<evidence type="ECO:0000256" key="4">
    <source>
        <dbReference type="ARBA" id="ARBA00022691"/>
    </source>
</evidence>
<organism evidence="8 9">
    <name type="scientific">Paradevosia shaoguanensis</name>
    <dbReference type="NCBI Taxonomy" id="1335043"/>
    <lineage>
        <taxon>Bacteria</taxon>
        <taxon>Pseudomonadati</taxon>
        <taxon>Pseudomonadota</taxon>
        <taxon>Alphaproteobacteria</taxon>
        <taxon>Hyphomicrobiales</taxon>
        <taxon>Devosiaceae</taxon>
        <taxon>Paradevosia</taxon>
    </lineage>
</organism>
<dbReference type="EMBL" id="JALAZD010000002">
    <property type="protein sequence ID" value="MCI0128243.1"/>
    <property type="molecule type" value="Genomic_DNA"/>
</dbReference>
<keyword evidence="9" id="KW-1185">Reference proteome</keyword>
<dbReference type="SUPFAM" id="SSF48013">
    <property type="entry name" value="NusB-like"/>
    <property type="match status" value="1"/>
</dbReference>
<dbReference type="PROSITE" id="PS51686">
    <property type="entry name" value="SAM_MT_RSMB_NOP"/>
    <property type="match status" value="1"/>
</dbReference>
<dbReference type="Pfam" id="PF01189">
    <property type="entry name" value="Methyltr_RsmB-F"/>
    <property type="match status" value="1"/>
</dbReference>
<dbReference type="InterPro" id="IPR049560">
    <property type="entry name" value="MeTrfase_RsmB-F_NOP2_cat"/>
</dbReference>
<dbReference type="InterPro" id="IPR035926">
    <property type="entry name" value="NusB-like_sf"/>
</dbReference>
<dbReference type="GO" id="GO:0008173">
    <property type="term" value="F:RNA methyltransferase activity"/>
    <property type="evidence" value="ECO:0007669"/>
    <property type="project" value="InterPro"/>
</dbReference>
<evidence type="ECO:0000313" key="8">
    <source>
        <dbReference type="EMBL" id="MCI0128243.1"/>
    </source>
</evidence>
<dbReference type="InterPro" id="IPR001678">
    <property type="entry name" value="MeTrfase_RsmB-F_NOP2_dom"/>
</dbReference>
<dbReference type="GO" id="GO:0001510">
    <property type="term" value="P:RNA methylation"/>
    <property type="evidence" value="ECO:0007669"/>
    <property type="project" value="InterPro"/>
</dbReference>
<keyword evidence="4 6" id="KW-0949">S-adenosyl-L-methionine</keyword>
<dbReference type="CDD" id="cd02440">
    <property type="entry name" value="AdoMet_MTases"/>
    <property type="match status" value="1"/>
</dbReference>
<evidence type="ECO:0000256" key="6">
    <source>
        <dbReference type="PROSITE-ProRule" id="PRU01023"/>
    </source>
</evidence>
<feature type="binding site" evidence="6">
    <location>
        <position position="293"/>
    </location>
    <ligand>
        <name>S-adenosyl-L-methionine</name>
        <dbReference type="ChEBI" id="CHEBI:59789"/>
    </ligand>
</feature>
<sequence>MPKEKNPPGLKLRLLAAERLRAVLGGNNFAPFSAAEIADSRDRALANRLVTTALRRHGQIDVALGELLDRGLPKKAGSFEAVLRLSLAQLLFLPDLGAHSALFLAVEAVKADPKARHLAGLMNAVLRRAQANSARLSGLGDDLLLPPALRARWVEAYGEANVERFATALLEGAPLDLTLKAEDSELIEALGATPLGLDTVRIASRDRPVEALFGYDEGRWWVQDAAAAVPARLVKADTGARVADFCAAPGGKTAQLVNAGYAVTGLDSDAQRVERLTENLSRLGFAAEVAIGDAASFRPASPFDAILLDAPCTATGTFRRHPEVIWHRSDRDVAGRAQLQRQLLANAVDCLNPGGVLVYCVCSLEPEEGEEQVAWVAEHLKSLELLPVAAEELGWLAPALRPDGTVRIHPGLDLPEGVEGSIDGFFVARFRRLGG</sequence>
<dbReference type="Gene3D" id="3.40.50.150">
    <property type="entry name" value="Vaccinia Virus protein VP39"/>
    <property type="match status" value="1"/>
</dbReference>